<evidence type="ECO:0000313" key="1">
    <source>
        <dbReference type="EMBL" id="SUN35166.1"/>
    </source>
</evidence>
<dbReference type="EMBL" id="UHFA01000002">
    <property type="protein sequence ID" value="SUN35166.1"/>
    <property type="molecule type" value="Genomic_DNA"/>
</dbReference>
<sequence length="172" mass="19028">MEVISGGLFNQGAPLAAFPGMNQANQQISQLYGVEFGPAYQKLLEEGSFVPRSLDSALGYALLRDQLPQDKWLPLAQDLQKAFYLDGRDLGNPELYRELVNQYGHDGEQLSQALVHAQTNASNHPDFIKARALGVQSFPTLILEKDGRYYNMRTGQDSLEGLEQALTAVQSL</sequence>
<dbReference type="AlphaFoldDB" id="A0A380JDS2"/>
<reference evidence="1 2" key="1">
    <citation type="submission" date="2018-06" db="EMBL/GenBank/DDBJ databases">
        <authorList>
            <consortium name="Pathogen Informatics"/>
            <person name="Doyle S."/>
        </authorList>
    </citation>
    <scope>NUCLEOTIDE SEQUENCE [LARGE SCALE GENOMIC DNA]</scope>
    <source>
        <strain evidence="2">NCTC 11391</strain>
    </source>
</reference>
<dbReference type="OrthoDB" id="9813770at2"/>
<dbReference type="Gene3D" id="3.40.30.10">
    <property type="entry name" value="Glutaredoxin"/>
    <property type="match status" value="1"/>
</dbReference>
<dbReference type="Gene3D" id="1.10.472.60">
    <property type="entry name" value="putative protein disulfide isomerase domain"/>
    <property type="match status" value="1"/>
</dbReference>
<dbReference type="RefSeq" id="WP_002998601.1">
    <property type="nucleotide sequence ID" value="NZ_UHFA01000002.1"/>
</dbReference>
<dbReference type="SUPFAM" id="SSF52833">
    <property type="entry name" value="Thioredoxin-like"/>
    <property type="match status" value="1"/>
</dbReference>
<accession>A0A380JDS2</accession>
<dbReference type="InterPro" id="IPR036249">
    <property type="entry name" value="Thioredoxin-like_sf"/>
</dbReference>
<organism evidence="1 2">
    <name type="scientific">Streptococcus downei MFe28</name>
    <dbReference type="NCBI Taxonomy" id="764290"/>
    <lineage>
        <taxon>Bacteria</taxon>
        <taxon>Bacillati</taxon>
        <taxon>Bacillota</taxon>
        <taxon>Bacilli</taxon>
        <taxon>Lactobacillales</taxon>
        <taxon>Streptococcaceae</taxon>
        <taxon>Streptococcus</taxon>
    </lineage>
</organism>
<dbReference type="Proteomes" id="UP000254082">
    <property type="component" value="Unassembled WGS sequence"/>
</dbReference>
<protein>
    <submittedName>
        <fullName evidence="1">Thioredoxin</fullName>
    </submittedName>
</protein>
<evidence type="ECO:0000313" key="2">
    <source>
        <dbReference type="Proteomes" id="UP000254082"/>
    </source>
</evidence>
<name>A0A380JDS2_STRDO</name>
<proteinExistence type="predicted"/>
<gene>
    <name evidence="1" type="ORF">NCTC11391_00141</name>
</gene>
<keyword evidence="2" id="KW-1185">Reference proteome</keyword>